<keyword evidence="4" id="KW-1185">Reference proteome</keyword>
<dbReference type="OrthoDB" id="4151130at2759"/>
<dbReference type="AlphaFoldDB" id="W9WVN6"/>
<accession>W9WVN6</accession>
<name>W9WVN6_9EURO</name>
<feature type="region of interest" description="Disordered" evidence="1">
    <location>
        <begin position="95"/>
        <end position="157"/>
    </location>
</feature>
<feature type="region of interest" description="Disordered" evidence="1">
    <location>
        <begin position="243"/>
        <end position="269"/>
    </location>
</feature>
<dbReference type="eggNOG" id="ENOG502T3RS">
    <property type="taxonomic scope" value="Eukaryota"/>
</dbReference>
<feature type="compositionally biased region" description="Basic residues" evidence="1">
    <location>
        <begin position="148"/>
        <end position="157"/>
    </location>
</feature>
<evidence type="ECO:0000313" key="4">
    <source>
        <dbReference type="Proteomes" id="UP000019471"/>
    </source>
</evidence>
<evidence type="ECO:0000259" key="2">
    <source>
        <dbReference type="Pfam" id="PF22980"/>
    </source>
</evidence>
<feature type="domain" description="Myb-like DNA-binding" evidence="2">
    <location>
        <begin position="6"/>
        <end position="39"/>
    </location>
</feature>
<dbReference type="Pfam" id="PF22980">
    <property type="entry name" value="Myb_DNA-bind_8"/>
    <property type="match status" value="1"/>
</dbReference>
<protein>
    <recommendedName>
        <fullName evidence="2">Myb-like DNA-binding domain-containing protein</fullName>
    </recommendedName>
</protein>
<dbReference type="STRING" id="1182543.W9WVN6"/>
<dbReference type="Proteomes" id="UP000019471">
    <property type="component" value="Unassembled WGS sequence"/>
</dbReference>
<dbReference type="HOGENOM" id="CLU_090371_0_0_1"/>
<proteinExistence type="predicted"/>
<feature type="region of interest" description="Disordered" evidence="1">
    <location>
        <begin position="172"/>
        <end position="218"/>
    </location>
</feature>
<reference evidence="3 4" key="1">
    <citation type="submission" date="2013-03" db="EMBL/GenBank/DDBJ databases">
        <title>The Genome Sequence of Cladophialophora psammophila CBS 110553.</title>
        <authorList>
            <consortium name="The Broad Institute Genomics Platform"/>
            <person name="Cuomo C."/>
            <person name="de Hoog S."/>
            <person name="Gorbushina A."/>
            <person name="Walker B."/>
            <person name="Young S.K."/>
            <person name="Zeng Q."/>
            <person name="Gargeya S."/>
            <person name="Fitzgerald M."/>
            <person name="Haas B."/>
            <person name="Abouelleil A."/>
            <person name="Allen A.W."/>
            <person name="Alvarado L."/>
            <person name="Arachchi H.M."/>
            <person name="Berlin A.M."/>
            <person name="Chapman S.B."/>
            <person name="Gainer-Dewar J."/>
            <person name="Goldberg J."/>
            <person name="Griggs A."/>
            <person name="Gujja S."/>
            <person name="Hansen M."/>
            <person name="Howarth C."/>
            <person name="Imamovic A."/>
            <person name="Ireland A."/>
            <person name="Larimer J."/>
            <person name="McCowan C."/>
            <person name="Murphy C."/>
            <person name="Pearson M."/>
            <person name="Poon T.W."/>
            <person name="Priest M."/>
            <person name="Roberts A."/>
            <person name="Saif S."/>
            <person name="Shea T."/>
            <person name="Sisk P."/>
            <person name="Sykes S."/>
            <person name="Wortman J."/>
            <person name="Nusbaum C."/>
            <person name="Birren B."/>
        </authorList>
    </citation>
    <scope>NUCLEOTIDE SEQUENCE [LARGE SCALE GENOMIC DNA]</scope>
    <source>
        <strain evidence="3 4">CBS 110553</strain>
    </source>
</reference>
<sequence length="269" mass="29254">MPPISNEAFLAACIKYAKEKVTVDFDALAKELDMSKGGASTPLLLEHTTLIHPRSFVATRKHYATLDWCAHKLLDSNKYRIIMKQFEDGGAAWANKDGKDEAKATPATVVKRKASAKERIQADKKFAKTTVNAKHGDASDEAEDGPPKKKPRPKATKIKAAKLAETIENDDDVEVSATIPQRPKGKGAKKFHPETPDGGNLGDDEATPGSPSSGAAKKVVHQKIPVAMLVGVATKVVKTEVVDYQEENSKKQDSKEQDSKEQDSKDLCH</sequence>
<comment type="caution">
    <text evidence="3">The sequence shown here is derived from an EMBL/GenBank/DDBJ whole genome shotgun (WGS) entry which is preliminary data.</text>
</comment>
<dbReference type="InterPro" id="IPR054505">
    <property type="entry name" value="Myb_DNA-bind_8"/>
</dbReference>
<gene>
    <name evidence="3" type="ORF">A1O5_04771</name>
</gene>
<feature type="compositionally biased region" description="Basic and acidic residues" evidence="1">
    <location>
        <begin position="115"/>
        <end position="126"/>
    </location>
</feature>
<evidence type="ECO:0000313" key="3">
    <source>
        <dbReference type="EMBL" id="EXJ72267.1"/>
    </source>
</evidence>
<dbReference type="GeneID" id="19189492"/>
<evidence type="ECO:0000256" key="1">
    <source>
        <dbReference type="SAM" id="MobiDB-lite"/>
    </source>
</evidence>
<organism evidence="3 4">
    <name type="scientific">Cladophialophora psammophila CBS 110553</name>
    <dbReference type="NCBI Taxonomy" id="1182543"/>
    <lineage>
        <taxon>Eukaryota</taxon>
        <taxon>Fungi</taxon>
        <taxon>Dikarya</taxon>
        <taxon>Ascomycota</taxon>
        <taxon>Pezizomycotina</taxon>
        <taxon>Eurotiomycetes</taxon>
        <taxon>Chaetothyriomycetidae</taxon>
        <taxon>Chaetothyriales</taxon>
        <taxon>Herpotrichiellaceae</taxon>
        <taxon>Cladophialophora</taxon>
    </lineage>
</organism>
<dbReference type="RefSeq" id="XP_007743565.1">
    <property type="nucleotide sequence ID" value="XM_007745375.1"/>
</dbReference>
<dbReference type="EMBL" id="AMGX01000006">
    <property type="protein sequence ID" value="EXJ72267.1"/>
    <property type="molecule type" value="Genomic_DNA"/>
</dbReference>